<name>A0ABX2U0Z2_9BURK</name>
<comment type="caution">
    <text evidence="1">The sequence shown here is derived from an EMBL/GenBank/DDBJ whole genome shotgun (WGS) entry which is preliminary data.</text>
</comment>
<organism evidence="1 2">
    <name type="scientific">Hydrogenophaga crassostreae</name>
    <dbReference type="NCBI Taxonomy" id="1763535"/>
    <lineage>
        <taxon>Bacteria</taxon>
        <taxon>Pseudomonadati</taxon>
        <taxon>Pseudomonadota</taxon>
        <taxon>Betaproteobacteria</taxon>
        <taxon>Burkholderiales</taxon>
        <taxon>Comamonadaceae</taxon>
        <taxon>Hydrogenophaga</taxon>
    </lineage>
</organism>
<sequence length="146" mass="15339">MNGFRWRSKTVTRDPAEWLDDRTPEITSMKQWICIGALAFSGFAQAYDGASSELSHTAFSAALAGVVTHAYSESENRAWIGFAVATGASALHQGYQAAHGSSKSGSLLDFASSAIGAALGAFATDTCILTPIVKPSFTGLVISRAF</sequence>
<evidence type="ECO:0008006" key="3">
    <source>
        <dbReference type="Google" id="ProtNLM"/>
    </source>
</evidence>
<dbReference type="Proteomes" id="UP000185657">
    <property type="component" value="Unassembled WGS sequence"/>
</dbReference>
<protein>
    <recommendedName>
        <fullName evidence="3">Lipoprotein</fullName>
    </recommendedName>
</protein>
<evidence type="ECO:0000313" key="2">
    <source>
        <dbReference type="Proteomes" id="UP000185657"/>
    </source>
</evidence>
<proteinExistence type="predicted"/>
<reference evidence="1 2" key="1">
    <citation type="submission" date="2016-02" db="EMBL/GenBank/DDBJ databases">
        <title>Draft genome sequence of Hydrogenophaga sp. LPB0072.</title>
        <authorList>
            <person name="Shin S.-K."/>
            <person name="Yi H."/>
        </authorList>
    </citation>
    <scope>NUCLEOTIDE SEQUENCE [LARGE SCALE GENOMIC DNA]</scope>
    <source>
        <strain evidence="1 2">LPB0072</strain>
    </source>
</reference>
<gene>
    <name evidence="1" type="ORF">LPB72_21230</name>
</gene>
<accession>A0ABX2U0Z2</accession>
<keyword evidence="2" id="KW-1185">Reference proteome</keyword>
<evidence type="ECO:0000313" key="1">
    <source>
        <dbReference type="EMBL" id="OAD39508.1"/>
    </source>
</evidence>
<dbReference type="EMBL" id="LVWD01000042">
    <property type="protein sequence ID" value="OAD39508.1"/>
    <property type="molecule type" value="Genomic_DNA"/>
</dbReference>